<reference evidence="1 2" key="1">
    <citation type="submission" date="2019-05" db="EMBL/GenBank/DDBJ databases">
        <title>Another draft genome of Portunus trituberculatus and its Hox gene families provides insights of decapod evolution.</title>
        <authorList>
            <person name="Jeong J.-H."/>
            <person name="Song I."/>
            <person name="Kim S."/>
            <person name="Choi T."/>
            <person name="Kim D."/>
            <person name="Ryu S."/>
            <person name="Kim W."/>
        </authorList>
    </citation>
    <scope>NUCLEOTIDE SEQUENCE [LARGE SCALE GENOMIC DNA]</scope>
    <source>
        <tissue evidence="1">Muscle</tissue>
    </source>
</reference>
<comment type="caution">
    <text evidence="1">The sequence shown here is derived from an EMBL/GenBank/DDBJ whole genome shotgun (WGS) entry which is preliminary data.</text>
</comment>
<dbReference type="EMBL" id="VSRR010115128">
    <property type="protein sequence ID" value="MPC98680.1"/>
    <property type="molecule type" value="Genomic_DNA"/>
</dbReference>
<keyword evidence="2" id="KW-1185">Reference proteome</keyword>
<dbReference type="AlphaFoldDB" id="A0A5B7JPF2"/>
<organism evidence="1 2">
    <name type="scientific">Portunus trituberculatus</name>
    <name type="common">Swimming crab</name>
    <name type="synonym">Neptunus trituberculatus</name>
    <dbReference type="NCBI Taxonomy" id="210409"/>
    <lineage>
        <taxon>Eukaryota</taxon>
        <taxon>Metazoa</taxon>
        <taxon>Ecdysozoa</taxon>
        <taxon>Arthropoda</taxon>
        <taxon>Crustacea</taxon>
        <taxon>Multicrustacea</taxon>
        <taxon>Malacostraca</taxon>
        <taxon>Eumalacostraca</taxon>
        <taxon>Eucarida</taxon>
        <taxon>Decapoda</taxon>
        <taxon>Pleocyemata</taxon>
        <taxon>Brachyura</taxon>
        <taxon>Eubrachyura</taxon>
        <taxon>Portunoidea</taxon>
        <taxon>Portunidae</taxon>
        <taxon>Portuninae</taxon>
        <taxon>Portunus</taxon>
    </lineage>
</organism>
<evidence type="ECO:0000313" key="2">
    <source>
        <dbReference type="Proteomes" id="UP000324222"/>
    </source>
</evidence>
<proteinExistence type="predicted"/>
<accession>A0A5B7JPF2</accession>
<protein>
    <submittedName>
        <fullName evidence="1">Uncharacterized protein</fullName>
    </submittedName>
</protein>
<name>A0A5B7JPF2_PORTR</name>
<gene>
    <name evidence="1" type="ORF">E2C01_094060</name>
</gene>
<sequence length="68" mass="7646">MLQGLTSSRNVPKRSQGRTKVQVVSQRFVSRALTVDILVQERIGFHEPNYPILAESSKFATPPLPVLR</sequence>
<evidence type="ECO:0000313" key="1">
    <source>
        <dbReference type="EMBL" id="MPC98680.1"/>
    </source>
</evidence>
<dbReference type="Proteomes" id="UP000324222">
    <property type="component" value="Unassembled WGS sequence"/>
</dbReference>